<organism evidence="2 3">
    <name type="scientific">Rhodanobacter thiooxydans</name>
    <dbReference type="NCBI Taxonomy" id="416169"/>
    <lineage>
        <taxon>Bacteria</taxon>
        <taxon>Pseudomonadati</taxon>
        <taxon>Pseudomonadota</taxon>
        <taxon>Gammaproteobacteria</taxon>
        <taxon>Lysobacterales</taxon>
        <taxon>Rhodanobacteraceae</taxon>
        <taxon>Rhodanobacter</taxon>
    </lineage>
</organism>
<dbReference type="GO" id="GO:0003677">
    <property type="term" value="F:DNA binding"/>
    <property type="evidence" value="ECO:0007669"/>
    <property type="project" value="UniProtKB-KW"/>
</dbReference>
<gene>
    <name evidence="2" type="ORF">RHOFW104T7_04375</name>
</gene>
<feature type="domain" description="Bacteriophage CI repressor N-terminal" evidence="1">
    <location>
        <begin position="19"/>
        <end position="81"/>
    </location>
</feature>
<dbReference type="Pfam" id="PF07022">
    <property type="entry name" value="Phage_CI_repr"/>
    <property type="match status" value="1"/>
</dbReference>
<dbReference type="GO" id="GO:0045892">
    <property type="term" value="P:negative regulation of DNA-templated transcription"/>
    <property type="evidence" value="ECO:0007669"/>
    <property type="project" value="InterPro"/>
</dbReference>
<evidence type="ECO:0000313" key="2">
    <source>
        <dbReference type="EMBL" id="KZC25255.1"/>
    </source>
</evidence>
<keyword evidence="2" id="KW-0238">DNA-binding</keyword>
<dbReference type="AlphaFoldDB" id="A0A154QLZ9"/>
<dbReference type="Proteomes" id="UP000076131">
    <property type="component" value="Unassembled WGS sequence"/>
</dbReference>
<comment type="caution">
    <text evidence="2">The sequence shown here is derived from an EMBL/GenBank/DDBJ whole genome shotgun (WGS) entry which is preliminary data.</text>
</comment>
<proteinExistence type="predicted"/>
<protein>
    <submittedName>
        <fullName evidence="2">DNA-binding protein</fullName>
    </submittedName>
</protein>
<evidence type="ECO:0000313" key="3">
    <source>
        <dbReference type="Proteomes" id="UP000076131"/>
    </source>
</evidence>
<dbReference type="EMBL" id="LVJS01000006">
    <property type="protein sequence ID" value="KZC25255.1"/>
    <property type="molecule type" value="Genomic_DNA"/>
</dbReference>
<accession>A0A154QLZ9</accession>
<dbReference type="InterPro" id="IPR010982">
    <property type="entry name" value="Lambda_DNA-bd_dom_sf"/>
</dbReference>
<keyword evidence="3" id="KW-1185">Reference proteome</keyword>
<name>A0A154QLZ9_9GAMM</name>
<dbReference type="eggNOG" id="ENOG502ZRGS">
    <property type="taxonomic scope" value="Bacteria"/>
</dbReference>
<evidence type="ECO:0000259" key="1">
    <source>
        <dbReference type="Pfam" id="PF07022"/>
    </source>
</evidence>
<reference evidence="2 3" key="1">
    <citation type="journal article" date="2016" name="MBio">
        <title>Lateral Gene Transfer in a Heavy Metal-Contaminated-Groundwater Microbial Community.</title>
        <authorList>
            <person name="Hemme C.L."/>
            <person name="Green S.J."/>
            <person name="Rishishwar L."/>
            <person name="Prakash O."/>
            <person name="Pettenato A."/>
            <person name="Chakraborty R."/>
            <person name="Deutschbauer A.M."/>
            <person name="Van Nostrand J.D."/>
            <person name="Wu L."/>
            <person name="He Z."/>
            <person name="Jordan I.K."/>
            <person name="Hazen T.C."/>
            <person name="Arkin A.P."/>
            <person name="Kostka J.E."/>
            <person name="Zhou J."/>
        </authorList>
    </citation>
    <scope>NUCLEOTIDE SEQUENCE [LARGE SCALE GENOMIC DNA]</scope>
    <source>
        <strain evidence="2 3">FW104-T7</strain>
    </source>
</reference>
<dbReference type="Gene3D" id="1.10.260.40">
    <property type="entry name" value="lambda repressor-like DNA-binding domains"/>
    <property type="match status" value="1"/>
</dbReference>
<sequence length="127" mass="14162">MSLKAPASSHFGQRLHQALDRTMIPPGRQRTTALANYYAIARETARLWLAGRAMPELGRLIEIADDCRVSLNWLATGRGPMVVPPSLGEEAKSYEVLSPDEQKVLRAVRKLSARRRQGLLTLLDARD</sequence>
<dbReference type="RefSeq" id="WP_039954264.1">
    <property type="nucleotide sequence ID" value="NZ_LVJS01000006.1"/>
</dbReference>
<dbReference type="InterPro" id="IPR010744">
    <property type="entry name" value="Phage_CI_N"/>
</dbReference>